<keyword evidence="4" id="KW-1185">Reference proteome</keyword>
<dbReference type="AlphaFoldDB" id="A0A4Y7TUL3"/>
<dbReference type="PANTHER" id="PTHR12832:SF11">
    <property type="entry name" value="LD23868P"/>
    <property type="match status" value="1"/>
</dbReference>
<dbReference type="Pfam" id="PF05794">
    <property type="entry name" value="Tcp11"/>
    <property type="match status" value="1"/>
</dbReference>
<accession>A0A4Y7TUL3</accession>
<proteinExistence type="inferred from homology"/>
<dbReference type="Proteomes" id="UP000298030">
    <property type="component" value="Unassembled WGS sequence"/>
</dbReference>
<dbReference type="EMBL" id="QPFP01000004">
    <property type="protein sequence ID" value="TEB37624.1"/>
    <property type="molecule type" value="Genomic_DNA"/>
</dbReference>
<reference evidence="3 4" key="1">
    <citation type="journal article" date="2019" name="Nat. Ecol. Evol.">
        <title>Megaphylogeny resolves global patterns of mushroom evolution.</title>
        <authorList>
            <person name="Varga T."/>
            <person name="Krizsan K."/>
            <person name="Foldi C."/>
            <person name="Dima B."/>
            <person name="Sanchez-Garcia M."/>
            <person name="Sanchez-Ramirez S."/>
            <person name="Szollosi G.J."/>
            <person name="Szarkandi J.G."/>
            <person name="Papp V."/>
            <person name="Albert L."/>
            <person name="Andreopoulos W."/>
            <person name="Angelini C."/>
            <person name="Antonin V."/>
            <person name="Barry K.W."/>
            <person name="Bougher N.L."/>
            <person name="Buchanan P."/>
            <person name="Buyck B."/>
            <person name="Bense V."/>
            <person name="Catcheside P."/>
            <person name="Chovatia M."/>
            <person name="Cooper J."/>
            <person name="Damon W."/>
            <person name="Desjardin D."/>
            <person name="Finy P."/>
            <person name="Geml J."/>
            <person name="Haridas S."/>
            <person name="Hughes K."/>
            <person name="Justo A."/>
            <person name="Karasinski D."/>
            <person name="Kautmanova I."/>
            <person name="Kiss B."/>
            <person name="Kocsube S."/>
            <person name="Kotiranta H."/>
            <person name="LaButti K.M."/>
            <person name="Lechner B.E."/>
            <person name="Liimatainen K."/>
            <person name="Lipzen A."/>
            <person name="Lukacs Z."/>
            <person name="Mihaltcheva S."/>
            <person name="Morgado L.N."/>
            <person name="Niskanen T."/>
            <person name="Noordeloos M.E."/>
            <person name="Ohm R.A."/>
            <person name="Ortiz-Santana B."/>
            <person name="Ovrebo C."/>
            <person name="Racz N."/>
            <person name="Riley R."/>
            <person name="Savchenko A."/>
            <person name="Shiryaev A."/>
            <person name="Soop K."/>
            <person name="Spirin V."/>
            <person name="Szebenyi C."/>
            <person name="Tomsovsky M."/>
            <person name="Tulloss R.E."/>
            <person name="Uehling J."/>
            <person name="Grigoriev I.V."/>
            <person name="Vagvolgyi C."/>
            <person name="Papp T."/>
            <person name="Martin F.M."/>
            <person name="Miettinen O."/>
            <person name="Hibbett D.S."/>
            <person name="Nagy L.G."/>
        </authorList>
    </citation>
    <scope>NUCLEOTIDE SEQUENCE [LARGE SCALE GENOMIC DNA]</scope>
    <source>
        <strain evidence="3 4">FP101781</strain>
    </source>
</reference>
<evidence type="ECO:0000256" key="2">
    <source>
        <dbReference type="SAM" id="MobiDB-lite"/>
    </source>
</evidence>
<dbReference type="PANTHER" id="PTHR12832">
    <property type="entry name" value="TESTIS-SPECIFIC PROTEIN PBS13 T-COMPLEX 11"/>
    <property type="match status" value="1"/>
</dbReference>
<name>A0A4Y7TUL3_COPMI</name>
<evidence type="ECO:0000313" key="3">
    <source>
        <dbReference type="EMBL" id="TEB37624.1"/>
    </source>
</evidence>
<dbReference type="OrthoDB" id="276323at2759"/>
<evidence type="ECO:0000256" key="1">
    <source>
        <dbReference type="ARBA" id="ARBA00010954"/>
    </source>
</evidence>
<dbReference type="GO" id="GO:0007165">
    <property type="term" value="P:signal transduction"/>
    <property type="evidence" value="ECO:0007669"/>
    <property type="project" value="TreeGrafter"/>
</dbReference>
<dbReference type="STRING" id="71717.A0A4Y7TUL3"/>
<sequence>MASPGQVVFRHGSHIPLPYELVDSLNQVYFLHLLATEPEKVIPPGKTLLSMMIHSQMSTEKSEQPENLLGRVQEVAHRAFWNEAIEALSSPVPSVQLPRLRRLYQDLADALAPLFPRDHMILQALEAHLPPTSSPLHSALHFLEELLSALREQCAPIRDQAIDSLYARLDAWRDPIPNANAETSTDASSLAVLIVNTIRETVALADQMKSDLNAAVIGTMDEQEVKGFVLQEAKTKERDLVLKLWDTNQPLSGQLLREKWRSWAGSLPLSAQGKFGEVPAEKKWVVRLMEQLATNQAVICSLPSSLAQEEAPVPESQVEHPPNSLPPHFLFVVPKLVYVQNYLQALTIAASLRSLTRLPIANGVGHDFMTRVWTLLKGEIDEDAPGRTNDLGSIKLINLSDEVVRARRSLSPAEDLDPEEESRLRAAVERTLKPDDPVFVLLRRRLTDALTKGLLEPLSGDNDRNPGGNIPQSMRTGRALGDSRSGKRPRINFPDHGTANPATANPIRSEGATAPVTIKGFEDSALANAVGGVYGQIVGCITWIEAVWGDMVW</sequence>
<organism evidence="3 4">
    <name type="scientific">Coprinellus micaceus</name>
    <name type="common">Glistening ink-cap mushroom</name>
    <name type="synonym">Coprinus micaceus</name>
    <dbReference type="NCBI Taxonomy" id="71717"/>
    <lineage>
        <taxon>Eukaryota</taxon>
        <taxon>Fungi</taxon>
        <taxon>Dikarya</taxon>
        <taxon>Basidiomycota</taxon>
        <taxon>Agaricomycotina</taxon>
        <taxon>Agaricomycetes</taxon>
        <taxon>Agaricomycetidae</taxon>
        <taxon>Agaricales</taxon>
        <taxon>Agaricineae</taxon>
        <taxon>Psathyrellaceae</taxon>
        <taxon>Coprinellus</taxon>
    </lineage>
</organism>
<dbReference type="InterPro" id="IPR008862">
    <property type="entry name" value="Tcp11"/>
</dbReference>
<protein>
    <submittedName>
        <fullName evidence="3">Uncharacterized protein</fullName>
    </submittedName>
</protein>
<feature type="region of interest" description="Disordered" evidence="2">
    <location>
        <begin position="455"/>
        <end position="509"/>
    </location>
</feature>
<comment type="similarity">
    <text evidence="1">Belongs to the TCP11 family.</text>
</comment>
<comment type="caution">
    <text evidence="3">The sequence shown here is derived from an EMBL/GenBank/DDBJ whole genome shotgun (WGS) entry which is preliminary data.</text>
</comment>
<gene>
    <name evidence="3" type="ORF">FA13DRAFT_1622171</name>
</gene>
<evidence type="ECO:0000313" key="4">
    <source>
        <dbReference type="Proteomes" id="UP000298030"/>
    </source>
</evidence>